<name>A0A212LBP3_9BACT</name>
<feature type="transmembrane region" description="Helical" evidence="1">
    <location>
        <begin position="98"/>
        <end position="122"/>
    </location>
</feature>
<proteinExistence type="predicted"/>
<keyword evidence="1" id="KW-1133">Transmembrane helix</keyword>
<dbReference type="EMBL" id="FMJC01000002">
    <property type="protein sequence ID" value="SCM74984.1"/>
    <property type="molecule type" value="Genomic_DNA"/>
</dbReference>
<organism evidence="2">
    <name type="scientific">uncultured Desulfovibrio sp</name>
    <dbReference type="NCBI Taxonomy" id="167968"/>
    <lineage>
        <taxon>Bacteria</taxon>
        <taxon>Pseudomonadati</taxon>
        <taxon>Thermodesulfobacteriota</taxon>
        <taxon>Desulfovibrionia</taxon>
        <taxon>Desulfovibrionales</taxon>
        <taxon>Desulfovibrionaceae</taxon>
        <taxon>Desulfovibrio</taxon>
        <taxon>environmental samples</taxon>
    </lineage>
</organism>
<dbReference type="AlphaFoldDB" id="A0A212LBP3"/>
<feature type="transmembrane region" description="Helical" evidence="1">
    <location>
        <begin position="128"/>
        <end position="151"/>
    </location>
</feature>
<sequence>MAQPVESFIRKAGLIAGSCNIVLNSFFSWLGNMSMADVSQGSAAVDTVITSMVMSLLMALFISVDTRRALTSGTIALSVPDHSAGRLLRRLPARPWKLGLLLGLAVAVVLTSCMMGLFSLFGVTALSFFAFLSIKVVYSMLLGYAVARWVILRQLIAA</sequence>
<protein>
    <submittedName>
        <fullName evidence="2">Uncharacterized protein</fullName>
    </submittedName>
</protein>
<keyword evidence="1" id="KW-0812">Transmembrane</keyword>
<dbReference type="RefSeq" id="WP_179981421.1">
    <property type="nucleotide sequence ID" value="NZ_LT608333.1"/>
</dbReference>
<feature type="transmembrane region" description="Helical" evidence="1">
    <location>
        <begin position="12"/>
        <end position="31"/>
    </location>
</feature>
<feature type="transmembrane region" description="Helical" evidence="1">
    <location>
        <begin position="43"/>
        <end position="62"/>
    </location>
</feature>
<keyword evidence="1" id="KW-0472">Membrane</keyword>
<evidence type="ECO:0000313" key="2">
    <source>
        <dbReference type="EMBL" id="SCM74984.1"/>
    </source>
</evidence>
<gene>
    <name evidence="2" type="ORF">KL86DES1_22275</name>
</gene>
<reference evidence="2" key="1">
    <citation type="submission" date="2016-08" db="EMBL/GenBank/DDBJ databases">
        <authorList>
            <person name="Seilhamer J.J."/>
        </authorList>
    </citation>
    <scope>NUCLEOTIDE SEQUENCE</scope>
    <source>
        <strain evidence="2">86-1</strain>
    </source>
</reference>
<evidence type="ECO:0000256" key="1">
    <source>
        <dbReference type="SAM" id="Phobius"/>
    </source>
</evidence>
<accession>A0A212LBP3</accession>